<evidence type="ECO:0000313" key="2">
    <source>
        <dbReference type="EMBL" id="SIO45996.1"/>
    </source>
</evidence>
<evidence type="ECO:0000313" key="3">
    <source>
        <dbReference type="Proteomes" id="UP000185207"/>
    </source>
</evidence>
<gene>
    <name evidence="2" type="ORF">SAMN05444409_3627</name>
</gene>
<name>A0A1N6JPP2_9FLAO</name>
<dbReference type="Gene3D" id="2.160.20.120">
    <property type="match status" value="1"/>
</dbReference>
<dbReference type="InterPro" id="IPR021255">
    <property type="entry name" value="DUF2807"/>
</dbReference>
<evidence type="ECO:0000259" key="1">
    <source>
        <dbReference type="Pfam" id="PF10988"/>
    </source>
</evidence>
<sequence length="258" mass="27013">MQKLLLLLITMIVGLFVSSATLKGNDFSNGIQKSETKTFNLGSFNAVKTSQAIEVEIVKSDEEKAVATSTHLSELKIEVKNKTLYIQYKPNVSLQNADTKVVVYAKDLVKAEAGNASSIKVKSVFETAEQTFESNGSGKIYADSKASVVNINTGSAGGFSGKINTKNLNVDANSASSVKISGSADNAKINVDSASSVDAKNMNIQTAKATASATSSITLSVSKELTASASSLAKIRYKTLSGIKFSASRSSGGTIDSI</sequence>
<dbReference type="Pfam" id="PF10988">
    <property type="entry name" value="DUF2807"/>
    <property type="match status" value="1"/>
</dbReference>
<proteinExistence type="predicted"/>
<dbReference type="STRING" id="1416779.SAMN05444409_3627"/>
<protein>
    <submittedName>
        <fullName evidence="2">Putative auto-transporter adhesin, head GIN domain</fullName>
    </submittedName>
</protein>
<accession>A0A1N6JPP2</accession>
<feature type="domain" description="Putative auto-transporter adhesin head GIN" evidence="1">
    <location>
        <begin position="44"/>
        <end position="238"/>
    </location>
</feature>
<organism evidence="2 3">
    <name type="scientific">Epilithonimonas zeae</name>
    <dbReference type="NCBI Taxonomy" id="1416779"/>
    <lineage>
        <taxon>Bacteria</taxon>
        <taxon>Pseudomonadati</taxon>
        <taxon>Bacteroidota</taxon>
        <taxon>Flavobacteriia</taxon>
        <taxon>Flavobacteriales</taxon>
        <taxon>Weeksellaceae</taxon>
        <taxon>Chryseobacterium group</taxon>
        <taxon>Epilithonimonas</taxon>
    </lineage>
</organism>
<dbReference type="OrthoDB" id="1454144at2"/>
<keyword evidence="3" id="KW-1185">Reference proteome</keyword>
<reference evidence="3" key="1">
    <citation type="submission" date="2016-11" db="EMBL/GenBank/DDBJ databases">
        <authorList>
            <person name="Varghese N."/>
            <person name="Submissions S."/>
        </authorList>
    </citation>
    <scope>NUCLEOTIDE SEQUENCE [LARGE SCALE GENOMIC DNA]</scope>
    <source>
        <strain evidence="3">DSM 27623</strain>
    </source>
</reference>
<dbReference type="EMBL" id="FSRK01000003">
    <property type="protein sequence ID" value="SIO45996.1"/>
    <property type="molecule type" value="Genomic_DNA"/>
</dbReference>
<dbReference type="Proteomes" id="UP000185207">
    <property type="component" value="Unassembled WGS sequence"/>
</dbReference>
<dbReference type="RefSeq" id="WP_074236774.1">
    <property type="nucleotide sequence ID" value="NZ_FSRK01000003.1"/>
</dbReference>
<dbReference type="AlphaFoldDB" id="A0A1N6JPP2"/>